<keyword evidence="4" id="KW-1185">Reference proteome</keyword>
<dbReference type="InterPro" id="IPR042070">
    <property type="entry name" value="PucR_C-HTH_sf"/>
</dbReference>
<name>A0ABV9DGC4_9BACI</name>
<dbReference type="Gene3D" id="3.30.450.40">
    <property type="match status" value="1"/>
</dbReference>
<dbReference type="PANTHER" id="PTHR33744:SF1">
    <property type="entry name" value="DNA-BINDING TRANSCRIPTIONAL ACTIVATOR ADER"/>
    <property type="match status" value="1"/>
</dbReference>
<dbReference type="SMART" id="SM00065">
    <property type="entry name" value="GAF"/>
    <property type="match status" value="1"/>
</dbReference>
<protein>
    <submittedName>
        <fullName evidence="3">Helix-turn-helix domain-containing protein</fullName>
    </submittedName>
</protein>
<organism evidence="3 4">
    <name type="scientific">Virgibacillus kekensis</name>
    <dbReference type="NCBI Taxonomy" id="202261"/>
    <lineage>
        <taxon>Bacteria</taxon>
        <taxon>Bacillati</taxon>
        <taxon>Bacillota</taxon>
        <taxon>Bacilli</taxon>
        <taxon>Bacillales</taxon>
        <taxon>Bacillaceae</taxon>
        <taxon>Virgibacillus</taxon>
    </lineage>
</organism>
<reference evidence="4" key="1">
    <citation type="journal article" date="2019" name="Int. J. Syst. Evol. Microbiol.">
        <title>The Global Catalogue of Microorganisms (GCM) 10K type strain sequencing project: providing services to taxonomists for standard genome sequencing and annotation.</title>
        <authorList>
            <consortium name="The Broad Institute Genomics Platform"/>
            <consortium name="The Broad Institute Genome Sequencing Center for Infectious Disease"/>
            <person name="Wu L."/>
            <person name="Ma J."/>
        </authorList>
    </citation>
    <scope>NUCLEOTIDE SEQUENCE [LARGE SCALE GENOMIC DNA]</scope>
    <source>
        <strain evidence="4">CGMCC 4.7426</strain>
    </source>
</reference>
<gene>
    <name evidence="3" type="ORF">ACFO3D_06175</name>
</gene>
<dbReference type="Gene3D" id="1.10.10.2840">
    <property type="entry name" value="PucR C-terminal helix-turn-helix domain"/>
    <property type="match status" value="1"/>
</dbReference>
<dbReference type="SUPFAM" id="SSF55781">
    <property type="entry name" value="GAF domain-like"/>
    <property type="match status" value="1"/>
</dbReference>
<comment type="similarity">
    <text evidence="1">Belongs to the CdaR family.</text>
</comment>
<dbReference type="RefSeq" id="WP_390293874.1">
    <property type="nucleotide sequence ID" value="NZ_JBHSFU010000004.1"/>
</dbReference>
<evidence type="ECO:0000313" key="4">
    <source>
        <dbReference type="Proteomes" id="UP001595989"/>
    </source>
</evidence>
<feature type="domain" description="GAF" evidence="2">
    <location>
        <begin position="25"/>
        <end position="184"/>
    </location>
</feature>
<dbReference type="InterPro" id="IPR051448">
    <property type="entry name" value="CdaR-like_regulators"/>
</dbReference>
<dbReference type="InterPro" id="IPR003018">
    <property type="entry name" value="GAF"/>
</dbReference>
<dbReference type="Proteomes" id="UP001595989">
    <property type="component" value="Unassembled WGS sequence"/>
</dbReference>
<evidence type="ECO:0000256" key="1">
    <source>
        <dbReference type="ARBA" id="ARBA00006754"/>
    </source>
</evidence>
<dbReference type="Pfam" id="PF17853">
    <property type="entry name" value="GGDEF_2"/>
    <property type="match status" value="1"/>
</dbReference>
<dbReference type="EMBL" id="JBHSFU010000004">
    <property type="protein sequence ID" value="MFC4557795.1"/>
    <property type="molecule type" value="Genomic_DNA"/>
</dbReference>
<sequence>MTQYLNSETAAKLLELNKLLTKSLKLEEVLQNVVNAAGELVAVADTIIIYLLDQSDGKLRLAEGKGINNDALKQVAFSPGESIAGKVYCEKAPKLFSSEQEIDSFMCDMSEKNYQFYFTGIHERKIKSAFCVPILNKDRCLGVLVVDNFKQDGVFTGADLQVIQILAEQSAIAIDNSYVYRSLKEKNDLLAQAADMHNMYYRMIIEGGGVDQIVSLLEAFTETHVTYHATEPYAEDHTLFPIVRGKEVLGTLKLERPFHTFTQIEQAAIEQASLAIAIELMKDHALLAKELQFREEVFNQLMEGIPEYDLDRILRYFDWKKEAAIQCMVIEGRERQLWKQDKLKDKEWFIRSIEEILTSICGKSLVLSRAFQLIMIFPVSDKKTTERVINRVDASFGTGEILFGVGREASVYQIGTSYKEAVRSLNYAKARPGKQVVEYAKLGMERLLYEIDGSTADMYVEDKLGGLLGSEKVYLETLQTFVELNKNHKDTASALHIHPNTLYYRLKRVEKLLNIDLNNEKEWLDLVIALHLYVAGNKS</sequence>
<evidence type="ECO:0000259" key="2">
    <source>
        <dbReference type="SMART" id="SM00065"/>
    </source>
</evidence>
<proteinExistence type="inferred from homology"/>
<accession>A0ABV9DGC4</accession>
<dbReference type="PANTHER" id="PTHR33744">
    <property type="entry name" value="CARBOHYDRATE DIACID REGULATOR"/>
    <property type="match status" value="1"/>
</dbReference>
<dbReference type="Pfam" id="PF13556">
    <property type="entry name" value="HTH_30"/>
    <property type="match status" value="1"/>
</dbReference>
<dbReference type="InterPro" id="IPR025736">
    <property type="entry name" value="PucR_C-HTH_dom"/>
</dbReference>
<comment type="caution">
    <text evidence="3">The sequence shown here is derived from an EMBL/GenBank/DDBJ whole genome shotgun (WGS) entry which is preliminary data.</text>
</comment>
<dbReference type="Pfam" id="PF01590">
    <property type="entry name" value="GAF"/>
    <property type="match status" value="1"/>
</dbReference>
<dbReference type="InterPro" id="IPR029016">
    <property type="entry name" value="GAF-like_dom_sf"/>
</dbReference>
<dbReference type="InterPro" id="IPR041522">
    <property type="entry name" value="CdaR_GGDEF"/>
</dbReference>
<evidence type="ECO:0000313" key="3">
    <source>
        <dbReference type="EMBL" id="MFC4557795.1"/>
    </source>
</evidence>